<evidence type="ECO:0000313" key="1">
    <source>
        <dbReference type="EMBL" id="MFB9097006.1"/>
    </source>
</evidence>
<reference evidence="1 2" key="1">
    <citation type="submission" date="2024-09" db="EMBL/GenBank/DDBJ databases">
        <authorList>
            <person name="Sun Q."/>
            <person name="Mori K."/>
        </authorList>
    </citation>
    <scope>NUCLEOTIDE SEQUENCE [LARGE SCALE GENOMIC DNA]</scope>
    <source>
        <strain evidence="1 2">CECT 7955</strain>
    </source>
</reference>
<proteinExistence type="predicted"/>
<protein>
    <recommendedName>
        <fullName evidence="3">Natural product</fullName>
    </recommendedName>
</protein>
<dbReference type="Proteomes" id="UP001589607">
    <property type="component" value="Unassembled WGS sequence"/>
</dbReference>
<organism evidence="1 2">
    <name type="scientific">Flavobacterium jumunjinense</name>
    <dbReference type="NCBI Taxonomy" id="998845"/>
    <lineage>
        <taxon>Bacteria</taxon>
        <taxon>Pseudomonadati</taxon>
        <taxon>Bacteroidota</taxon>
        <taxon>Flavobacteriia</taxon>
        <taxon>Flavobacteriales</taxon>
        <taxon>Flavobacteriaceae</taxon>
        <taxon>Flavobacterium</taxon>
    </lineage>
</organism>
<evidence type="ECO:0008006" key="3">
    <source>
        <dbReference type="Google" id="ProtNLM"/>
    </source>
</evidence>
<sequence length="63" mass="6863">MKSKLLNISGVEILSRENLKNIEGSAKIDMSKCGCSCSGSVTGPAYCQMYMACLQVYTCNEEM</sequence>
<evidence type="ECO:0000313" key="2">
    <source>
        <dbReference type="Proteomes" id="UP001589607"/>
    </source>
</evidence>
<accession>A0ABV5GPU6</accession>
<gene>
    <name evidence="1" type="ORF">ACFFVF_10800</name>
</gene>
<name>A0ABV5GPU6_9FLAO</name>
<dbReference type="EMBL" id="JBHMEY010000031">
    <property type="protein sequence ID" value="MFB9097006.1"/>
    <property type="molecule type" value="Genomic_DNA"/>
</dbReference>
<comment type="caution">
    <text evidence="1">The sequence shown here is derived from an EMBL/GenBank/DDBJ whole genome shotgun (WGS) entry which is preliminary data.</text>
</comment>
<dbReference type="RefSeq" id="WP_236457119.1">
    <property type="nucleotide sequence ID" value="NZ_CBCSGE010000017.1"/>
</dbReference>
<keyword evidence="2" id="KW-1185">Reference proteome</keyword>